<keyword evidence="2" id="KW-1185">Reference proteome</keyword>
<dbReference type="Proteomes" id="UP000199681">
    <property type="component" value="Unassembled WGS sequence"/>
</dbReference>
<proteinExistence type="predicted"/>
<evidence type="ECO:0000313" key="1">
    <source>
        <dbReference type="EMBL" id="SFH89245.1"/>
    </source>
</evidence>
<reference evidence="1 2" key="1">
    <citation type="submission" date="2016-10" db="EMBL/GenBank/DDBJ databases">
        <authorList>
            <person name="Varghese N."/>
            <person name="Submissions S."/>
        </authorList>
    </citation>
    <scope>NUCLEOTIDE SEQUENCE [LARGE SCALE GENOMIC DNA]</scope>
    <source>
        <strain evidence="1 2">GMCC 1.11211</strain>
    </source>
</reference>
<sequence length="53" mass="5406">MLVLVLAACHARATFGRACRLRTHNGVQEQPQGYGVGVGAGARAAAIIAVMTA</sequence>
<accession>A0ABY1EHP6</accession>
<gene>
    <name evidence="1" type="ORF">SAMN05216274_12023</name>
</gene>
<evidence type="ECO:0000313" key="2">
    <source>
        <dbReference type="Proteomes" id="UP000199681"/>
    </source>
</evidence>
<organism evidence="1 2">
    <name type="scientific">Cryobacterium levicorallinum</name>
    <dbReference type="NCBI Taxonomy" id="995038"/>
    <lineage>
        <taxon>Bacteria</taxon>
        <taxon>Bacillati</taxon>
        <taxon>Actinomycetota</taxon>
        <taxon>Actinomycetes</taxon>
        <taxon>Micrococcales</taxon>
        <taxon>Microbacteriaceae</taxon>
        <taxon>Cryobacterium</taxon>
    </lineage>
</organism>
<comment type="caution">
    <text evidence="1">The sequence shown here is derived from an EMBL/GenBank/DDBJ whole genome shotgun (WGS) entry which is preliminary data.</text>
</comment>
<name>A0ABY1EHP6_9MICO</name>
<dbReference type="EMBL" id="FOPW01000020">
    <property type="protein sequence ID" value="SFH89245.1"/>
    <property type="molecule type" value="Genomic_DNA"/>
</dbReference>
<protein>
    <submittedName>
        <fullName evidence="1">Uncharacterized protein</fullName>
    </submittedName>
</protein>